<protein>
    <submittedName>
        <fullName evidence="1">Uncharacterized protein</fullName>
    </submittedName>
</protein>
<dbReference type="AlphaFoldDB" id="A0AAJ1PAZ7"/>
<organism evidence="1 2">
    <name type="scientific">Bifidobacterium catenulatum subsp. kashiwanohense</name>
    <dbReference type="NCBI Taxonomy" id="630129"/>
    <lineage>
        <taxon>Bacteria</taxon>
        <taxon>Bacillati</taxon>
        <taxon>Actinomycetota</taxon>
        <taxon>Actinomycetes</taxon>
        <taxon>Bifidobacteriales</taxon>
        <taxon>Bifidobacteriaceae</taxon>
        <taxon>Bifidobacterium</taxon>
    </lineage>
</organism>
<reference evidence="1" key="2">
    <citation type="submission" date="2023-04" db="EMBL/GenBank/DDBJ databases">
        <authorList>
            <person name="Orihara K."/>
        </authorList>
    </citation>
    <scope>NUCLEOTIDE SEQUENCE</scope>
    <source>
        <strain evidence="1">YIT 13057</strain>
    </source>
</reference>
<reference evidence="1" key="1">
    <citation type="journal article" date="2023" name="Gut Microbes">
        <title>Characterization of Bifidobacterium kashiwanohense that utilizes both milk- and plant-derived oligosaccharides.</title>
        <authorList>
            <person name="Orihara K."/>
            <person name="Yahagi K."/>
            <person name="Saito Y."/>
            <person name="Watanabe Y."/>
            <person name="Sasai T."/>
            <person name="Hara T."/>
            <person name="Tsukuda N."/>
            <person name="Oki K."/>
            <person name="Fujimoto J."/>
            <person name="Matsuki T."/>
        </authorList>
    </citation>
    <scope>NUCLEOTIDE SEQUENCE</scope>
    <source>
        <strain evidence="1">YIT 13057</strain>
    </source>
</reference>
<sequence>MKEPEELLFNAKIENAVARRCRIMNSFGAEGTTRSIFTGLVASLRHLMKWGDNDPSTSDILNVLLPSLLVELRQRSVRGSLSGSNPFERFRTFETSCSTEEYAFELASVRPELIERIHATSERRHRFESWVNECAKEDHYALVQCGMINDYAVPEFDLQSVSGDWHNDKPTVKVKYGEKTLYLKNRTSDNELLVRDIWEILSRHADKRSLLDLHGQNVYQKKLIPGAKPSLGYRCAPHLKRTITIADLASCCLLLTH</sequence>
<name>A0AAJ1PAZ7_9BIFI</name>
<dbReference type="Proteomes" id="UP001157379">
    <property type="component" value="Unassembled WGS sequence"/>
</dbReference>
<gene>
    <name evidence="1" type="ORF">OB936_06915</name>
</gene>
<comment type="caution">
    <text evidence="1">The sequence shown here is derived from an EMBL/GenBank/DDBJ whole genome shotgun (WGS) entry which is preliminary data.</text>
</comment>
<evidence type="ECO:0000313" key="2">
    <source>
        <dbReference type="Proteomes" id="UP001157379"/>
    </source>
</evidence>
<evidence type="ECO:0000313" key="1">
    <source>
        <dbReference type="EMBL" id="MDH7899931.1"/>
    </source>
</evidence>
<dbReference type="RefSeq" id="WP_141672519.1">
    <property type="nucleotide sequence ID" value="NZ_JAOPLX010000012.1"/>
</dbReference>
<dbReference type="EMBL" id="JAOPMD010000015">
    <property type="protein sequence ID" value="MDH7899931.1"/>
    <property type="molecule type" value="Genomic_DNA"/>
</dbReference>
<accession>A0AAJ1PAZ7</accession>
<proteinExistence type="predicted"/>